<evidence type="ECO:0000313" key="4">
    <source>
        <dbReference type="EMBL" id="WFU63411.1"/>
    </source>
</evidence>
<gene>
    <name evidence="4" type="ORF">QA636_39465</name>
</gene>
<dbReference type="Pfam" id="PF00067">
    <property type="entry name" value="p450"/>
    <property type="match status" value="1"/>
</dbReference>
<comment type="cofactor">
    <cofactor evidence="1">
        <name>heme</name>
        <dbReference type="ChEBI" id="CHEBI:30413"/>
    </cofactor>
</comment>
<dbReference type="PANTHER" id="PTHR46696">
    <property type="entry name" value="P450, PUTATIVE (EUROFUNG)-RELATED"/>
    <property type="match status" value="1"/>
</dbReference>
<dbReference type="InterPro" id="IPR036396">
    <property type="entry name" value="Cyt_P450_sf"/>
</dbReference>
<dbReference type="InterPro" id="IPR002397">
    <property type="entry name" value="Cyt_P450_B"/>
</dbReference>
<dbReference type="CDD" id="cd11037">
    <property type="entry name" value="CYP199A2-like"/>
    <property type="match status" value="1"/>
</dbReference>
<keyword evidence="3" id="KW-0560">Oxidoreductase</keyword>
<name>A0ABY8JD54_9BRAD</name>
<evidence type="ECO:0000313" key="5">
    <source>
        <dbReference type="Proteomes" id="UP001221546"/>
    </source>
</evidence>
<keyword evidence="5" id="KW-1185">Reference proteome</keyword>
<dbReference type="Gene3D" id="1.10.630.10">
    <property type="entry name" value="Cytochrome P450"/>
    <property type="match status" value="1"/>
</dbReference>
<dbReference type="PRINTS" id="PR00359">
    <property type="entry name" value="BP450"/>
</dbReference>
<reference evidence="4 5" key="1">
    <citation type="submission" date="2023-04" db="EMBL/GenBank/DDBJ databases">
        <title>Australian commercial rhizobial inoculants.</title>
        <authorList>
            <person name="Kohlmeier M.G."/>
            <person name="O'Hara G.W."/>
            <person name="Colombi E."/>
            <person name="Ramsay J.P."/>
            <person name="Terpolilli J."/>
        </authorList>
    </citation>
    <scope>NUCLEOTIDE SEQUENCE [LARGE SCALE GENOMIC DNA]</scope>
    <source>
        <strain evidence="4 5">CB627</strain>
    </source>
</reference>
<keyword evidence="3" id="KW-0349">Heme</keyword>
<comment type="similarity">
    <text evidence="2 3">Belongs to the cytochrome P450 family.</text>
</comment>
<dbReference type="SUPFAM" id="SSF48264">
    <property type="entry name" value="Cytochrome P450"/>
    <property type="match status" value="1"/>
</dbReference>
<sequence>MSSQASSLAGEMARSDFDPFSAATRADPYGTYAELRAAAPVIRLTSYDIWAVPRFAEVKTIFGDHVNFSNAGGAGLANHFKEKPWRPPSIVLEADPPLHTRTRAVLARILSPGAMRRLADDFKSTATRLIDGLVERGSFDAIKDIAEVFPVSVFPDALGIDQEGRENFLTYGAMVFAGFGPENDYFRALMKEAPRVLPWVAARCQREALRPGSFGAQVYEAADAGEISAEEAPLLVRSLLSAGLDTTISAIGMALYTLARHPEQWSLLAADPSLSRAAFDETLRFDSPAPFVFRTTPHDTEIAGVRIGKHEKVLLLLASANRDETRWEHADQFDVRRRLSGHMGFGVGIHGCVGQMVARLEAEAVITALASRVKRLEIAGPTAFRDSSGLRALSTMPVRVTPK</sequence>
<dbReference type="PANTHER" id="PTHR46696:SF1">
    <property type="entry name" value="CYTOCHROME P450 YJIB-RELATED"/>
    <property type="match status" value="1"/>
</dbReference>
<accession>A0ABY8JD54</accession>
<evidence type="ECO:0000256" key="2">
    <source>
        <dbReference type="ARBA" id="ARBA00010617"/>
    </source>
</evidence>
<dbReference type="EMBL" id="CP121646">
    <property type="protein sequence ID" value="WFU63411.1"/>
    <property type="molecule type" value="Genomic_DNA"/>
</dbReference>
<dbReference type="InterPro" id="IPR017972">
    <property type="entry name" value="Cyt_P450_CS"/>
</dbReference>
<keyword evidence="3" id="KW-0408">Iron</keyword>
<evidence type="ECO:0000256" key="3">
    <source>
        <dbReference type="RuleBase" id="RU000461"/>
    </source>
</evidence>
<dbReference type="InterPro" id="IPR001128">
    <property type="entry name" value="Cyt_P450"/>
</dbReference>
<protein>
    <submittedName>
        <fullName evidence="4">Cytochrome P450</fullName>
    </submittedName>
</protein>
<proteinExistence type="inferred from homology"/>
<organism evidence="4 5">
    <name type="scientific">Bradyrhizobium brasilense</name>
    <dbReference type="NCBI Taxonomy" id="1419277"/>
    <lineage>
        <taxon>Bacteria</taxon>
        <taxon>Pseudomonadati</taxon>
        <taxon>Pseudomonadota</taxon>
        <taxon>Alphaproteobacteria</taxon>
        <taxon>Hyphomicrobiales</taxon>
        <taxon>Nitrobacteraceae</taxon>
        <taxon>Bradyrhizobium</taxon>
    </lineage>
</organism>
<dbReference type="Proteomes" id="UP001221546">
    <property type="component" value="Chromosome"/>
</dbReference>
<dbReference type="PRINTS" id="PR00385">
    <property type="entry name" value="P450"/>
</dbReference>
<dbReference type="PROSITE" id="PS00086">
    <property type="entry name" value="CYTOCHROME_P450"/>
    <property type="match status" value="1"/>
</dbReference>
<keyword evidence="3" id="KW-0479">Metal-binding</keyword>
<evidence type="ECO:0000256" key="1">
    <source>
        <dbReference type="ARBA" id="ARBA00001971"/>
    </source>
</evidence>
<dbReference type="RefSeq" id="WP_141342494.1">
    <property type="nucleotide sequence ID" value="NZ_CP121646.1"/>
</dbReference>
<keyword evidence="3" id="KW-0503">Monooxygenase</keyword>